<name>A0A9E4ZLI5_9EURY</name>
<dbReference type="CDD" id="cd21123">
    <property type="entry name" value="SPASM_MftC-like"/>
    <property type="match status" value="1"/>
</dbReference>
<dbReference type="GO" id="GO:0051539">
    <property type="term" value="F:4 iron, 4 sulfur cluster binding"/>
    <property type="evidence" value="ECO:0007669"/>
    <property type="project" value="UniProtKB-KW"/>
</dbReference>
<dbReference type="InterPro" id="IPR006638">
    <property type="entry name" value="Elp3/MiaA/NifB-like_rSAM"/>
</dbReference>
<dbReference type="InterPro" id="IPR023885">
    <property type="entry name" value="4Fe4S-binding_SPASM_dom"/>
</dbReference>
<comment type="caution">
    <text evidence="8">The sequence shown here is derived from an EMBL/GenBank/DDBJ whole genome shotgun (WGS) entry which is preliminary data.</text>
</comment>
<dbReference type="InterPro" id="IPR013785">
    <property type="entry name" value="Aldolase_TIM"/>
</dbReference>
<dbReference type="Pfam" id="PF13186">
    <property type="entry name" value="SPASM"/>
    <property type="match status" value="1"/>
</dbReference>
<dbReference type="SFLD" id="SFLDG01067">
    <property type="entry name" value="SPASM/twitch_domain_containing"/>
    <property type="match status" value="1"/>
</dbReference>
<dbReference type="InterPro" id="IPR050377">
    <property type="entry name" value="Radical_SAM_PqqE_MftC-like"/>
</dbReference>
<dbReference type="Proteomes" id="UP001065682">
    <property type="component" value="Unassembled WGS sequence"/>
</dbReference>
<dbReference type="PROSITE" id="PS51918">
    <property type="entry name" value="RADICAL_SAM"/>
    <property type="match status" value="1"/>
</dbReference>
<dbReference type="NCBIfam" id="TIGR04085">
    <property type="entry name" value="rSAM_more_4Fe4S"/>
    <property type="match status" value="1"/>
</dbReference>
<dbReference type="PIRSF" id="PIRSF037420">
    <property type="entry name" value="PQQ_syn_pqqE"/>
    <property type="match status" value="1"/>
</dbReference>
<evidence type="ECO:0000256" key="5">
    <source>
        <dbReference type="ARBA" id="ARBA00023004"/>
    </source>
</evidence>
<dbReference type="PANTHER" id="PTHR11228:SF7">
    <property type="entry name" value="PQQA PEPTIDE CYCLASE"/>
    <property type="match status" value="1"/>
</dbReference>
<dbReference type="SMART" id="SM00729">
    <property type="entry name" value="Elp3"/>
    <property type="match status" value="1"/>
</dbReference>
<evidence type="ECO:0000256" key="4">
    <source>
        <dbReference type="ARBA" id="ARBA00022723"/>
    </source>
</evidence>
<evidence type="ECO:0000256" key="3">
    <source>
        <dbReference type="ARBA" id="ARBA00022691"/>
    </source>
</evidence>
<dbReference type="InterPro" id="IPR007197">
    <property type="entry name" value="rSAM"/>
</dbReference>
<sequence>MNRITQCMHGRGTVSGVMRHQNRPLTEVPGKYLAFMQDYRPVVFWNLTDRCNLGCAHCYSRSGPGSMTDEELSTKEALALIDDLAAAGVPLILFSGGEPLLREDLPELARAAAESGIKTALSTNGTLITPDAARMIKDSGIGYAGISLDGAGPETHDAFRGTRGAFAKAVEGFARCREAGLRTGLRVTLTRENMGELEALIDLAGTLGASRFCLYWLVPSGRGGEAYDRLQVGPKEVDEALTLLYRRASETDPGAMEFLTVDAPQDCIHLLRAMERDGSPDAAGAEALVRSLNGGCSAGKRVANIDPKGNVYPCQFARSPEFLVGNVRDQLFSRIWQDAENPVLTRFRAEPRDLSGKCGRCGSRDLCGGGCRVRAYAAGGDLAAEDPFCFVER</sequence>
<keyword evidence="3" id="KW-0949">S-adenosyl-L-methionine</keyword>
<dbReference type="CDD" id="cd01335">
    <property type="entry name" value="Radical_SAM"/>
    <property type="match status" value="1"/>
</dbReference>
<dbReference type="Pfam" id="PF04055">
    <property type="entry name" value="Radical_SAM"/>
    <property type="match status" value="1"/>
</dbReference>
<keyword evidence="5" id="KW-0408">Iron</keyword>
<evidence type="ECO:0000256" key="2">
    <source>
        <dbReference type="ARBA" id="ARBA00022485"/>
    </source>
</evidence>
<dbReference type="InterPro" id="IPR058240">
    <property type="entry name" value="rSAM_sf"/>
</dbReference>
<dbReference type="InterPro" id="IPR017200">
    <property type="entry name" value="PqqE-like"/>
</dbReference>
<accession>A0A9E4ZLI5</accession>
<evidence type="ECO:0000313" key="8">
    <source>
        <dbReference type="EMBL" id="MCT8337834.1"/>
    </source>
</evidence>
<protein>
    <submittedName>
        <fullName evidence="8">Radical SAM protein</fullName>
    </submittedName>
</protein>
<dbReference type="SFLD" id="SFLDG01386">
    <property type="entry name" value="main_SPASM_domain-containing"/>
    <property type="match status" value="1"/>
</dbReference>
<evidence type="ECO:0000256" key="1">
    <source>
        <dbReference type="ARBA" id="ARBA00001966"/>
    </source>
</evidence>
<dbReference type="GO" id="GO:0046872">
    <property type="term" value="F:metal ion binding"/>
    <property type="evidence" value="ECO:0007669"/>
    <property type="project" value="UniProtKB-KW"/>
</dbReference>
<organism evidence="8 9">
    <name type="scientific">Methanoculleus formosensis</name>
    <dbReference type="NCBI Taxonomy" id="2590886"/>
    <lineage>
        <taxon>Archaea</taxon>
        <taxon>Methanobacteriati</taxon>
        <taxon>Methanobacteriota</taxon>
        <taxon>Stenosarchaea group</taxon>
        <taxon>Methanomicrobia</taxon>
        <taxon>Methanomicrobiales</taxon>
        <taxon>Methanomicrobiaceae</taxon>
        <taxon>Methanoculleus</taxon>
    </lineage>
</organism>
<keyword evidence="4" id="KW-0479">Metal-binding</keyword>
<keyword evidence="9" id="KW-1185">Reference proteome</keyword>
<gene>
    <name evidence="8" type="ORF">FKB36_10155</name>
</gene>
<dbReference type="AlphaFoldDB" id="A0A9E4ZLI5"/>
<evidence type="ECO:0000259" key="7">
    <source>
        <dbReference type="PROSITE" id="PS51918"/>
    </source>
</evidence>
<dbReference type="EMBL" id="VHLL01000006">
    <property type="protein sequence ID" value="MCT8337834.1"/>
    <property type="molecule type" value="Genomic_DNA"/>
</dbReference>
<dbReference type="SFLD" id="SFLDS00029">
    <property type="entry name" value="Radical_SAM"/>
    <property type="match status" value="1"/>
</dbReference>
<evidence type="ECO:0000313" key="9">
    <source>
        <dbReference type="Proteomes" id="UP001065682"/>
    </source>
</evidence>
<evidence type="ECO:0000256" key="6">
    <source>
        <dbReference type="ARBA" id="ARBA00023014"/>
    </source>
</evidence>
<dbReference type="FunFam" id="3.20.20.70:FF:000188">
    <property type="entry name" value="Mycofactocin radical SAM maturase MftC"/>
    <property type="match status" value="1"/>
</dbReference>
<reference evidence="8" key="1">
    <citation type="submission" date="2019-06" db="EMBL/GenBank/DDBJ databases">
        <title>Methanoculleus strain from Tamsui River, Taipei, Taiwan.</title>
        <authorList>
            <person name="You Y.-T."/>
            <person name="Chen S.-C."/>
            <person name="Lai S.-J."/>
            <person name="Lee Y.-C."/>
            <person name="Lai M.-C."/>
        </authorList>
    </citation>
    <scope>NUCLEOTIDE SEQUENCE</scope>
    <source>
        <strain evidence="8">Afa-1</strain>
    </source>
</reference>
<keyword evidence="2" id="KW-0004">4Fe-4S</keyword>
<dbReference type="PANTHER" id="PTHR11228">
    <property type="entry name" value="RADICAL SAM DOMAIN PROTEIN"/>
    <property type="match status" value="1"/>
</dbReference>
<dbReference type="SUPFAM" id="SSF102114">
    <property type="entry name" value="Radical SAM enzymes"/>
    <property type="match status" value="1"/>
</dbReference>
<keyword evidence="6" id="KW-0411">Iron-sulfur</keyword>
<dbReference type="GO" id="GO:0003824">
    <property type="term" value="F:catalytic activity"/>
    <property type="evidence" value="ECO:0007669"/>
    <property type="project" value="InterPro"/>
</dbReference>
<comment type="cofactor">
    <cofactor evidence="1">
        <name>[4Fe-4S] cluster</name>
        <dbReference type="ChEBI" id="CHEBI:49883"/>
    </cofactor>
</comment>
<dbReference type="RefSeq" id="WP_261597949.1">
    <property type="nucleotide sequence ID" value="NZ_VHLL01000006.1"/>
</dbReference>
<feature type="domain" description="Radical SAM core" evidence="7">
    <location>
        <begin position="37"/>
        <end position="255"/>
    </location>
</feature>
<dbReference type="Gene3D" id="3.20.20.70">
    <property type="entry name" value="Aldolase class I"/>
    <property type="match status" value="1"/>
</dbReference>
<proteinExistence type="predicted"/>
<dbReference type="GO" id="GO:0006783">
    <property type="term" value="P:heme biosynthetic process"/>
    <property type="evidence" value="ECO:0007669"/>
    <property type="project" value="TreeGrafter"/>
</dbReference>